<protein>
    <recommendedName>
        <fullName evidence="5">Phosphoserine phosphatase</fullName>
        <ecNumber evidence="4">3.1.3.3</ecNumber>
    </recommendedName>
    <alternativeName>
        <fullName evidence="11">O-phosphoserine phosphohydrolase</fullName>
    </alternativeName>
</protein>
<evidence type="ECO:0000256" key="6">
    <source>
        <dbReference type="ARBA" id="ARBA00022605"/>
    </source>
</evidence>
<evidence type="ECO:0000256" key="5">
    <source>
        <dbReference type="ARBA" id="ARBA00015196"/>
    </source>
</evidence>
<dbReference type="InterPro" id="IPR023214">
    <property type="entry name" value="HAD_sf"/>
</dbReference>
<dbReference type="SFLD" id="SFLDG01136">
    <property type="entry name" value="C1.6:_Phosphoserine_Phosphatas"/>
    <property type="match status" value="1"/>
</dbReference>
<evidence type="ECO:0000313" key="14">
    <source>
        <dbReference type="EMBL" id="MBB6254014.1"/>
    </source>
</evidence>
<evidence type="ECO:0000256" key="3">
    <source>
        <dbReference type="ARBA" id="ARBA00009184"/>
    </source>
</evidence>
<keyword evidence="10" id="KW-0718">Serine biosynthesis</keyword>
<keyword evidence="9" id="KW-0460">Magnesium</keyword>
<evidence type="ECO:0000256" key="12">
    <source>
        <dbReference type="ARBA" id="ARBA00048138"/>
    </source>
</evidence>
<dbReference type="SFLD" id="SFLDF00029">
    <property type="entry name" value="phosphoserine_phosphatase"/>
    <property type="match status" value="1"/>
</dbReference>
<dbReference type="NCBIfam" id="TIGR01488">
    <property type="entry name" value="HAD-SF-IB"/>
    <property type="match status" value="1"/>
</dbReference>
<evidence type="ECO:0000313" key="15">
    <source>
        <dbReference type="Proteomes" id="UP000539175"/>
    </source>
</evidence>
<keyword evidence="7" id="KW-0479">Metal-binding</keyword>
<comment type="caution">
    <text evidence="14">The sequence shown here is derived from an EMBL/GenBank/DDBJ whole genome shotgun (WGS) entry which is preliminary data.</text>
</comment>
<comment type="cofactor">
    <cofactor evidence="1">
        <name>Mg(2+)</name>
        <dbReference type="ChEBI" id="CHEBI:18420"/>
    </cofactor>
</comment>
<keyword evidence="15" id="KW-1185">Reference proteome</keyword>
<evidence type="ECO:0000256" key="11">
    <source>
        <dbReference type="ARBA" id="ARBA00031693"/>
    </source>
</evidence>
<sequence length="333" mass="34655">MPHCVLPVAAAARIKTSGSPLKPFGHAMTHVVTLIAGAPLTQAEAAPATLEDSMVRAARAALQALGAETATPDWLSPARACDIAFTGLHPDQAQAACAQALLGRPVDAITQSVAGRRKAVLVADMESTIIHQEMLDELGALIGQRDVIAEITHRAMNGEIDFKGALRERVALLAGMDAAVIEELKGIVTLMPGARALVATMRKHGAYCALVSGGFKPFTAHVRDLLGFDEDQANDLIIQDGKLTGQPVEPILDKDAKAAALTRICAQQRVALTAAVTVGDGANDLPMLLAAGLGIAFHAKPAVAASARARVDHGDLTALLYAQGYREAEIVAG</sequence>
<proteinExistence type="inferred from homology"/>
<evidence type="ECO:0000256" key="4">
    <source>
        <dbReference type="ARBA" id="ARBA00012640"/>
    </source>
</evidence>
<dbReference type="EC" id="3.1.3.3" evidence="4"/>
<comment type="pathway">
    <text evidence="2">Amino-acid biosynthesis; L-serine biosynthesis; L-serine from 3-phospho-D-glycerate: step 3/3.</text>
</comment>
<dbReference type="NCBIfam" id="TIGR00338">
    <property type="entry name" value="serB"/>
    <property type="match status" value="1"/>
</dbReference>
<dbReference type="Gene3D" id="3.40.50.1000">
    <property type="entry name" value="HAD superfamily/HAD-like"/>
    <property type="match status" value="1"/>
</dbReference>
<keyword evidence="6" id="KW-0028">Amino-acid biosynthesis</keyword>
<dbReference type="EMBL" id="JACIIZ010000014">
    <property type="protein sequence ID" value="MBB6254014.1"/>
    <property type="molecule type" value="Genomic_DNA"/>
</dbReference>
<keyword evidence="8 14" id="KW-0378">Hydrolase</keyword>
<dbReference type="InterPro" id="IPR036412">
    <property type="entry name" value="HAD-like_sf"/>
</dbReference>
<evidence type="ECO:0000256" key="9">
    <source>
        <dbReference type="ARBA" id="ARBA00022842"/>
    </source>
</evidence>
<organism evidence="14 15">
    <name type="scientific">Nitrospirillum iridis</name>
    <dbReference type="NCBI Taxonomy" id="765888"/>
    <lineage>
        <taxon>Bacteria</taxon>
        <taxon>Pseudomonadati</taxon>
        <taxon>Pseudomonadota</taxon>
        <taxon>Alphaproteobacteria</taxon>
        <taxon>Rhodospirillales</taxon>
        <taxon>Azospirillaceae</taxon>
        <taxon>Nitrospirillum</taxon>
    </lineage>
</organism>
<evidence type="ECO:0000256" key="7">
    <source>
        <dbReference type="ARBA" id="ARBA00022723"/>
    </source>
</evidence>
<dbReference type="GO" id="GO:0005737">
    <property type="term" value="C:cytoplasm"/>
    <property type="evidence" value="ECO:0007669"/>
    <property type="project" value="TreeGrafter"/>
</dbReference>
<dbReference type="SUPFAM" id="SSF56784">
    <property type="entry name" value="HAD-like"/>
    <property type="match status" value="1"/>
</dbReference>
<dbReference type="SFLD" id="SFLDG01137">
    <property type="entry name" value="C1.6.1:_Phosphoserine_Phosphat"/>
    <property type="match status" value="1"/>
</dbReference>
<gene>
    <name evidence="14" type="ORF">FHS74_004590</name>
</gene>
<comment type="similarity">
    <text evidence="3">Belongs to the HAD-like hydrolase superfamily. SerB family.</text>
</comment>
<comment type="catalytic activity">
    <reaction evidence="12">
        <text>O-phospho-L-serine + H2O = L-serine + phosphate</text>
        <dbReference type="Rhea" id="RHEA:21208"/>
        <dbReference type="ChEBI" id="CHEBI:15377"/>
        <dbReference type="ChEBI" id="CHEBI:33384"/>
        <dbReference type="ChEBI" id="CHEBI:43474"/>
        <dbReference type="ChEBI" id="CHEBI:57524"/>
        <dbReference type="EC" id="3.1.3.3"/>
    </reaction>
</comment>
<dbReference type="SFLD" id="SFLDS00003">
    <property type="entry name" value="Haloacid_Dehalogenase"/>
    <property type="match status" value="1"/>
</dbReference>
<dbReference type="GO" id="GO:0000287">
    <property type="term" value="F:magnesium ion binding"/>
    <property type="evidence" value="ECO:0007669"/>
    <property type="project" value="TreeGrafter"/>
</dbReference>
<name>A0A7X0B1F9_9PROT</name>
<dbReference type="PANTHER" id="PTHR43344">
    <property type="entry name" value="PHOSPHOSERINE PHOSPHATASE"/>
    <property type="match status" value="1"/>
</dbReference>
<dbReference type="Proteomes" id="UP000539175">
    <property type="component" value="Unassembled WGS sequence"/>
</dbReference>
<dbReference type="UniPathway" id="UPA00135">
    <property type="reaction ID" value="UER00198"/>
</dbReference>
<dbReference type="GO" id="GO:0036424">
    <property type="term" value="F:L-phosphoserine phosphatase activity"/>
    <property type="evidence" value="ECO:0007669"/>
    <property type="project" value="InterPro"/>
</dbReference>
<evidence type="ECO:0000256" key="1">
    <source>
        <dbReference type="ARBA" id="ARBA00001946"/>
    </source>
</evidence>
<accession>A0A7X0B1F9</accession>
<evidence type="ECO:0000256" key="8">
    <source>
        <dbReference type="ARBA" id="ARBA00022801"/>
    </source>
</evidence>
<comment type="catalytic activity">
    <reaction evidence="13">
        <text>O-phospho-D-serine + H2O = D-serine + phosphate</text>
        <dbReference type="Rhea" id="RHEA:24873"/>
        <dbReference type="ChEBI" id="CHEBI:15377"/>
        <dbReference type="ChEBI" id="CHEBI:35247"/>
        <dbReference type="ChEBI" id="CHEBI:43474"/>
        <dbReference type="ChEBI" id="CHEBI:58680"/>
        <dbReference type="EC" id="3.1.3.3"/>
    </reaction>
</comment>
<reference evidence="14 15" key="1">
    <citation type="submission" date="2020-08" db="EMBL/GenBank/DDBJ databases">
        <title>Genomic Encyclopedia of Type Strains, Phase IV (KMG-IV): sequencing the most valuable type-strain genomes for metagenomic binning, comparative biology and taxonomic classification.</title>
        <authorList>
            <person name="Goeker M."/>
        </authorList>
    </citation>
    <scope>NUCLEOTIDE SEQUENCE [LARGE SCALE GENOMIC DNA]</scope>
    <source>
        <strain evidence="14 15">DSM 22198</strain>
    </source>
</reference>
<dbReference type="AlphaFoldDB" id="A0A7X0B1F9"/>
<dbReference type="PANTHER" id="PTHR43344:SF2">
    <property type="entry name" value="PHOSPHOSERINE PHOSPHATASE"/>
    <property type="match status" value="1"/>
</dbReference>
<evidence type="ECO:0000256" key="10">
    <source>
        <dbReference type="ARBA" id="ARBA00023299"/>
    </source>
</evidence>
<evidence type="ECO:0000256" key="2">
    <source>
        <dbReference type="ARBA" id="ARBA00005135"/>
    </source>
</evidence>
<dbReference type="InterPro" id="IPR050582">
    <property type="entry name" value="HAD-like_SerB"/>
</dbReference>
<dbReference type="InterPro" id="IPR004469">
    <property type="entry name" value="PSP"/>
</dbReference>
<evidence type="ECO:0000256" key="13">
    <source>
        <dbReference type="ARBA" id="ARBA00048523"/>
    </source>
</evidence>
<dbReference type="GO" id="GO:0006564">
    <property type="term" value="P:L-serine biosynthetic process"/>
    <property type="evidence" value="ECO:0007669"/>
    <property type="project" value="UniProtKB-KW"/>
</dbReference>
<dbReference type="Pfam" id="PF12710">
    <property type="entry name" value="HAD"/>
    <property type="match status" value="1"/>
</dbReference>